<keyword evidence="7 9" id="KW-0539">Nucleus</keyword>
<comment type="caution">
    <text evidence="12">The sequence shown here is derived from an EMBL/GenBank/DDBJ whole genome shotgun (WGS) entry which is preliminary data.</text>
</comment>
<evidence type="ECO:0000313" key="12">
    <source>
        <dbReference type="EMBL" id="KXT09531.1"/>
    </source>
</evidence>
<evidence type="ECO:0000256" key="2">
    <source>
        <dbReference type="ARBA" id="ARBA00007813"/>
    </source>
</evidence>
<comment type="function">
    <text evidence="9">Component of the Mediator complex, a coactivator involved in the regulated transcription of nearly all RNA polymerase II-dependent genes. Mediator functions as a bridge to convey information from gene-specific regulatory proteins to the basal RNA polymerase II transcription machinery. Mediator is recruited to promoters by direct interactions with regulatory proteins and serves as a scaffold for the assembly of a functional preinitiation complex with RNA polymerase II and the general transcription factors.</text>
</comment>
<dbReference type="GO" id="GO:0016592">
    <property type="term" value="C:mediator complex"/>
    <property type="evidence" value="ECO:0007669"/>
    <property type="project" value="UniProtKB-UniRule"/>
</dbReference>
<evidence type="ECO:0000313" key="13">
    <source>
        <dbReference type="Proteomes" id="UP000073492"/>
    </source>
</evidence>
<dbReference type="STRING" id="113226.A0A139I483"/>
<keyword evidence="6 9" id="KW-0804">Transcription</keyword>
<sequence length="1085" mass="120598">MPGRLIMDQHGVTASQDLKKSRSQAQEGQLSQKRDFAQMQTSQANGTHAQNGPQPNGVPLQAPPATNGQISDANTTADLPTPPPLDGSWRDEPVNKSLGTLIERLAQQCFGDLNETLTKMAETSTASGAQPNGVLPHTTDTNEASLSKKRLLMDFASNQRDRFIKTLVLSDWARNAEDMARLIDIRLWAARQADAQRFAINFFYSTKQDMRLAKMPNPNIEGALELLSTGKTSTFPDLGYLPPKRLSAKQLLKTLKDMNVTLIERLNLHEDLPPHFNDFSVANGRATFRVPDEFEVDVSVADEDPSTPFYFIDIRFLFAPTPSLSDDGLRMHLEERANAALASSGLQGCYDFLHRYVLAHKVNALRAQASKLLRDKWFDCLQPEMHRQVFTLQYWKGQRAPKSWIELGIGSGKQKGVNSRRPATPRNSFRWFRQGQEVKDHNIYIDWQNLNLASILASVTAKHIHWLLRSIKERFDILAGQNSKVDAHLRTSDTDPDDCRLALSLAGLSKPIVTRFEPITGQISVSPPNRNAQQAEKFINATANADAGRALAEVLARSVQDRLLPMADAAGWTPIDQTRIVVPPATKALLGADAIRRSMYKCSQGWGDAWALYVHFGLEGEKWFVVRIQESVEQGRPVRFMSTARRLNLSSTLANLTPASLRHIQEVAEAEVSFAVLIQELDGSQLEYRIESTSSLTKRVADAEPGLAIYFSMNTPTKQSGSKASLLPFRLASWIRLIPSTLIDAEDGLAEVCHEVRFTVDPSKFQHLSEHLTNSTRKSDIAMNDSGALGLRVNVPFGKPYFAIIQRRLTHCARLNYYLELLKQFGYRCTDVGLDVLSFVYSDVHDLAAQIAFDKDAAQSARLKLTPINSNPHQRIRVALEKSYNRAKNRGLTQLTWDLRVTLPLLRLFDKLESAEPAGESVSVYSRDVHRYTLTYKAPLPACSFAISLQRGQSQIPGQTVVQFRCKPEASLGDDALSQALRDFSQGGGHGWFGDNVGGFGAGLAGLDEALAKLDQTIRKCEGASAGAVKKQDTPAENVKPKIARASTQAQQHSTVQRTQSQQRPSTQPRQHSRNSVKQEVIELD</sequence>
<dbReference type="EMBL" id="LFZO01000331">
    <property type="protein sequence ID" value="KXT09531.1"/>
    <property type="molecule type" value="Genomic_DNA"/>
</dbReference>
<feature type="region of interest" description="Disordered" evidence="10">
    <location>
        <begin position="1"/>
        <end position="93"/>
    </location>
</feature>
<dbReference type="PANTHER" id="PTHR12809:SF2">
    <property type="entry name" value="MEDIATOR OF RNA POLYMERASE II TRANSCRIPTION SUBUNIT 14"/>
    <property type="match status" value="1"/>
</dbReference>
<protein>
    <recommendedName>
        <fullName evidence="3 9">Mediator of RNA polymerase II transcription subunit 14</fullName>
    </recommendedName>
    <alternativeName>
        <fullName evidence="8 9">Mediator complex subunit 14</fullName>
    </alternativeName>
</protein>
<feature type="domain" description="Mediator complex subunit MED14 N-terminal" evidence="11">
    <location>
        <begin position="97"/>
        <end position="302"/>
    </location>
</feature>
<dbReference type="InterPro" id="IPR055122">
    <property type="entry name" value="Med14_N"/>
</dbReference>
<dbReference type="Proteomes" id="UP000073492">
    <property type="component" value="Unassembled WGS sequence"/>
</dbReference>
<dbReference type="OrthoDB" id="205099at2759"/>
<evidence type="ECO:0000256" key="9">
    <source>
        <dbReference type="RuleBase" id="RU365082"/>
    </source>
</evidence>
<dbReference type="GO" id="GO:0003712">
    <property type="term" value="F:transcription coregulator activity"/>
    <property type="evidence" value="ECO:0007669"/>
    <property type="project" value="UniProtKB-UniRule"/>
</dbReference>
<dbReference type="GO" id="GO:0070847">
    <property type="term" value="C:core mediator complex"/>
    <property type="evidence" value="ECO:0007669"/>
    <property type="project" value="TreeGrafter"/>
</dbReference>
<feature type="region of interest" description="Disordered" evidence="10">
    <location>
        <begin position="1023"/>
        <end position="1085"/>
    </location>
</feature>
<evidence type="ECO:0000256" key="10">
    <source>
        <dbReference type="SAM" id="MobiDB-lite"/>
    </source>
</evidence>
<evidence type="ECO:0000256" key="5">
    <source>
        <dbReference type="ARBA" id="ARBA00023159"/>
    </source>
</evidence>
<reference evidence="12 13" key="1">
    <citation type="submission" date="2015-07" db="EMBL/GenBank/DDBJ databases">
        <title>Comparative genomics of the Sigatoka disease complex on banana suggests a link between parallel evolutionary changes in Pseudocercospora fijiensis and Pseudocercospora eumusae and increased virulence on the banana host.</title>
        <authorList>
            <person name="Chang T.-C."/>
            <person name="Salvucci A."/>
            <person name="Crous P.W."/>
            <person name="Stergiopoulos I."/>
        </authorList>
    </citation>
    <scope>NUCLEOTIDE SEQUENCE [LARGE SCALE GENOMIC DNA]</scope>
    <source>
        <strain evidence="12 13">CBS 116634</strain>
    </source>
</reference>
<comment type="similarity">
    <text evidence="2 9">Belongs to the Mediator complex subunit 14 family.</text>
</comment>
<evidence type="ECO:0000256" key="6">
    <source>
        <dbReference type="ARBA" id="ARBA00023163"/>
    </source>
</evidence>
<dbReference type="InterPro" id="IPR013947">
    <property type="entry name" value="Mediator_Med14"/>
</dbReference>
<evidence type="ECO:0000256" key="7">
    <source>
        <dbReference type="ARBA" id="ARBA00023242"/>
    </source>
</evidence>
<evidence type="ECO:0000256" key="3">
    <source>
        <dbReference type="ARBA" id="ARBA00019619"/>
    </source>
</evidence>
<evidence type="ECO:0000256" key="1">
    <source>
        <dbReference type="ARBA" id="ARBA00004123"/>
    </source>
</evidence>
<dbReference type="AlphaFoldDB" id="A0A139I483"/>
<gene>
    <name evidence="12" type="ORF">AC579_2841</name>
</gene>
<accession>A0A139I483</accession>
<evidence type="ECO:0000256" key="8">
    <source>
        <dbReference type="ARBA" id="ARBA00032007"/>
    </source>
</evidence>
<dbReference type="GO" id="GO:0006357">
    <property type="term" value="P:regulation of transcription by RNA polymerase II"/>
    <property type="evidence" value="ECO:0007669"/>
    <property type="project" value="InterPro"/>
</dbReference>
<dbReference type="Pfam" id="PF08638">
    <property type="entry name" value="Med14"/>
    <property type="match status" value="1"/>
</dbReference>
<organism evidence="12 13">
    <name type="scientific">Pseudocercospora musae</name>
    <dbReference type="NCBI Taxonomy" id="113226"/>
    <lineage>
        <taxon>Eukaryota</taxon>
        <taxon>Fungi</taxon>
        <taxon>Dikarya</taxon>
        <taxon>Ascomycota</taxon>
        <taxon>Pezizomycotina</taxon>
        <taxon>Dothideomycetes</taxon>
        <taxon>Dothideomycetidae</taxon>
        <taxon>Mycosphaerellales</taxon>
        <taxon>Mycosphaerellaceae</taxon>
        <taxon>Pseudocercospora</taxon>
    </lineage>
</organism>
<evidence type="ECO:0000256" key="4">
    <source>
        <dbReference type="ARBA" id="ARBA00023015"/>
    </source>
</evidence>
<name>A0A139I483_9PEZI</name>
<feature type="compositionally biased region" description="Low complexity" evidence="10">
    <location>
        <begin position="1051"/>
        <end position="1070"/>
    </location>
</feature>
<dbReference type="PANTHER" id="PTHR12809">
    <property type="entry name" value="MEDIATOR COMPLEX SUBUNIT"/>
    <property type="match status" value="1"/>
</dbReference>
<feature type="compositionally biased region" description="Polar residues" evidence="10">
    <location>
        <begin position="38"/>
        <end position="54"/>
    </location>
</feature>
<comment type="subcellular location">
    <subcellularLocation>
        <location evidence="1 9">Nucleus</location>
    </subcellularLocation>
</comment>
<evidence type="ECO:0000259" key="11">
    <source>
        <dbReference type="Pfam" id="PF08638"/>
    </source>
</evidence>
<keyword evidence="13" id="KW-1185">Reference proteome</keyword>
<keyword evidence="4 9" id="KW-0805">Transcription regulation</keyword>
<proteinExistence type="inferred from homology"/>
<comment type="subunit">
    <text evidence="9">Component of the Mediator complex.</text>
</comment>
<keyword evidence="5 9" id="KW-0010">Activator</keyword>